<reference evidence="1" key="1">
    <citation type="submission" date="2020-10" db="EMBL/GenBank/DDBJ databases">
        <authorList>
            <person name="Muller C M."/>
        </authorList>
    </citation>
    <scope>NUCLEOTIDE SEQUENCE</scope>
    <source>
        <strain evidence="1">THUN-12</strain>
    </source>
</reference>
<gene>
    <name evidence="1" type="ORF">BGTH12_LOCUS5654</name>
</gene>
<proteinExistence type="predicted"/>
<accession>A0A9W4DQ41</accession>
<name>A0A9W4DQ41_BLUGR</name>
<organism evidence="1 2">
    <name type="scientific">Blumeria graminis f. sp. triticale</name>
    <dbReference type="NCBI Taxonomy" id="1689686"/>
    <lineage>
        <taxon>Eukaryota</taxon>
        <taxon>Fungi</taxon>
        <taxon>Dikarya</taxon>
        <taxon>Ascomycota</taxon>
        <taxon>Pezizomycotina</taxon>
        <taxon>Leotiomycetes</taxon>
        <taxon>Erysiphales</taxon>
        <taxon>Erysiphaceae</taxon>
        <taxon>Blumeria</taxon>
    </lineage>
</organism>
<protein>
    <submittedName>
        <fullName evidence="1">BgTH12-06028</fullName>
    </submittedName>
</protein>
<comment type="caution">
    <text evidence="1">The sequence shown here is derived from an EMBL/GenBank/DDBJ whole genome shotgun (WGS) entry which is preliminary data.</text>
</comment>
<sequence length="68" mass="7667">MASSACSALRSMSQTPTPWSLRYLCACKEATSIKQTPTEGKVRYIDGLNNLRDRTISRLICEVTLEYH</sequence>
<dbReference type="AlphaFoldDB" id="A0A9W4DQ41"/>
<evidence type="ECO:0000313" key="1">
    <source>
        <dbReference type="EMBL" id="CAD6504296.1"/>
    </source>
</evidence>
<evidence type="ECO:0000313" key="2">
    <source>
        <dbReference type="Proteomes" id="UP000683417"/>
    </source>
</evidence>
<dbReference type="Proteomes" id="UP000683417">
    <property type="component" value="Unassembled WGS sequence"/>
</dbReference>
<dbReference type="EMBL" id="CAJHIT010000008">
    <property type="protein sequence ID" value="CAD6504296.1"/>
    <property type="molecule type" value="Genomic_DNA"/>
</dbReference>